<dbReference type="AlphaFoldDB" id="Q2K787"/>
<gene>
    <name evidence="1" type="ordered locus">RHE_CH02524</name>
</gene>
<organism evidence="1 2">
    <name type="scientific">Rhizobium etli (strain ATCC 51251 / DSM 11541 / JCM 21823 / NBRC 15573 / CFN 42)</name>
    <dbReference type="NCBI Taxonomy" id="347834"/>
    <lineage>
        <taxon>Bacteria</taxon>
        <taxon>Pseudomonadati</taxon>
        <taxon>Pseudomonadota</taxon>
        <taxon>Alphaproteobacteria</taxon>
        <taxon>Hyphomicrobiales</taxon>
        <taxon>Rhizobiaceae</taxon>
        <taxon>Rhizobium/Agrobacterium group</taxon>
        <taxon>Rhizobium</taxon>
    </lineage>
</organism>
<keyword evidence="2" id="KW-1185">Reference proteome</keyword>
<dbReference type="EMBL" id="CP000133">
    <property type="protein sequence ID" value="ABC91299.1"/>
    <property type="molecule type" value="Genomic_DNA"/>
</dbReference>
<dbReference type="HOGENOM" id="CLU_2247887_0_0_5"/>
<dbReference type="KEGG" id="ret:RHE_CH02524"/>
<sequence length="104" mass="11133">MSHSLHGPVLAVVRARPANVLADVERHGFDFAGGPPACPGKYEPVGIIYQIKAACAGGEGLAATAIGERGHFPVPFLVRDMVIDGRFVMSMLQIWAWGTHHSNE</sequence>
<accession>Q2K787</accession>
<evidence type="ECO:0000313" key="1">
    <source>
        <dbReference type="EMBL" id="ABC91299.1"/>
    </source>
</evidence>
<evidence type="ECO:0000313" key="2">
    <source>
        <dbReference type="Proteomes" id="UP000001936"/>
    </source>
</evidence>
<proteinExistence type="predicted"/>
<reference evidence="1 2" key="1">
    <citation type="journal article" date="2006" name="Proc. Natl. Acad. Sci. U.S.A.">
        <title>The partitioned Rhizobium etli genome: genetic and metabolic redundancy in seven interacting replicons.</title>
        <authorList>
            <person name="Gonzalez V."/>
            <person name="Santamaria R.I."/>
            <person name="Bustos P."/>
            <person name="Hernandez-Gonzalez I."/>
            <person name="Medrano-Soto A."/>
            <person name="Moreno-Hagelsieb G."/>
            <person name="Janga S.C."/>
            <person name="Ramirez M.A."/>
            <person name="Jimenez-Jacinto V."/>
            <person name="Collado-Vides J."/>
            <person name="Davila G."/>
        </authorList>
    </citation>
    <scope>NUCLEOTIDE SEQUENCE [LARGE SCALE GENOMIC DNA]</scope>
    <source>
        <strain evidence="2">ATCC 51251 / DSM 11541 / JCM 21823 / NBRC 15573 / CFN 42</strain>
    </source>
</reference>
<protein>
    <submittedName>
        <fullName evidence="1">Uncharacterized protein</fullName>
    </submittedName>
</protein>
<name>Q2K787_RHIEC</name>
<dbReference type="Proteomes" id="UP000001936">
    <property type="component" value="Chromosome"/>
</dbReference>